<keyword evidence="4 9" id="KW-0964">Secreted</keyword>
<comment type="similarity">
    <text evidence="2 9">Belongs to the phytosulfokine family.</text>
</comment>
<keyword evidence="5 9" id="KW-0765">Sulfation</keyword>
<evidence type="ECO:0000256" key="1">
    <source>
        <dbReference type="ARBA" id="ARBA00004613"/>
    </source>
</evidence>
<dbReference type="Pfam" id="PF06404">
    <property type="entry name" value="PSK"/>
    <property type="match status" value="1"/>
</dbReference>
<comment type="PTM">
    <text evidence="9">PSK-alpha is produced by endopeptidase digestion. PSK-beta is produced from PSK-alpha by exopeptidase digestion.</text>
</comment>
<dbReference type="InterPro" id="IPR009438">
    <property type="entry name" value="Phytosulfokine"/>
</dbReference>
<evidence type="ECO:0000256" key="9">
    <source>
        <dbReference type="RuleBase" id="RU368031"/>
    </source>
</evidence>
<keyword evidence="3 9" id="KW-0217">Developmental protein</keyword>
<feature type="signal peptide" evidence="9">
    <location>
        <begin position="1"/>
        <end position="25"/>
    </location>
</feature>
<name>A0AAV6MQ05_9ROSI</name>
<feature type="non-terminal residue" evidence="10">
    <location>
        <position position="1"/>
    </location>
</feature>
<dbReference type="AlphaFoldDB" id="A0AAV6MQ05"/>
<dbReference type="PANTHER" id="PTHR33285">
    <property type="entry name" value="PHYTOSULFOKINES 3"/>
    <property type="match status" value="1"/>
</dbReference>
<keyword evidence="8 9" id="KW-0339">Growth factor</keyword>
<keyword evidence="11" id="KW-1185">Reference proteome</keyword>
<evidence type="ECO:0000256" key="2">
    <source>
        <dbReference type="ARBA" id="ARBA00010781"/>
    </source>
</evidence>
<evidence type="ECO:0000313" key="11">
    <source>
        <dbReference type="Proteomes" id="UP000685013"/>
    </source>
</evidence>
<feature type="chain" id="PRO_5043101876" description="Phytosulfokine" evidence="9">
    <location>
        <begin position="26"/>
        <end position="80"/>
    </location>
</feature>
<keyword evidence="7 9" id="KW-0221">Differentiation</keyword>
<evidence type="ECO:0000256" key="6">
    <source>
        <dbReference type="ARBA" id="ARBA00022729"/>
    </source>
</evidence>
<keyword evidence="6 9" id="KW-0732">Signal</keyword>
<evidence type="ECO:0000256" key="8">
    <source>
        <dbReference type="ARBA" id="ARBA00023030"/>
    </source>
</evidence>
<dbReference type="EMBL" id="JAGKQH010000012">
    <property type="protein sequence ID" value="KAG6585713.1"/>
    <property type="molecule type" value="Genomic_DNA"/>
</dbReference>
<accession>A0AAV6MQ05</accession>
<evidence type="ECO:0000256" key="4">
    <source>
        <dbReference type="ARBA" id="ARBA00022525"/>
    </source>
</evidence>
<sequence>MSKLVAVFTIAALITMSILSSSAEARPITTTPTATPLDISQITHQKGREDVCKGGEAEVCLVRTTLEAHSDYIYTDAINS</sequence>
<dbReference type="GO" id="GO:0030154">
    <property type="term" value="P:cell differentiation"/>
    <property type="evidence" value="ECO:0007669"/>
    <property type="project" value="UniProtKB-UniRule"/>
</dbReference>
<evidence type="ECO:0000256" key="5">
    <source>
        <dbReference type="ARBA" id="ARBA00022641"/>
    </source>
</evidence>
<comment type="caution">
    <text evidence="10">The sequence shown here is derived from an EMBL/GenBank/DDBJ whole genome shotgun (WGS) entry which is preliminary data.</text>
</comment>
<protein>
    <recommendedName>
        <fullName evidence="9">Phytosulfokine</fullName>
    </recommendedName>
    <component>
        <recommendedName>
            <fullName evidence="9">Phytosulfokine-alpha</fullName>
            <shortName evidence="9">PSK-alpha</shortName>
            <shortName evidence="9">Phytosulfokine-a</shortName>
        </recommendedName>
    </component>
    <component>
        <recommendedName>
            <fullName evidence="9">Phytosulfokine-beta</fullName>
            <shortName evidence="9">PSK-beta</shortName>
            <shortName evidence="9">Phytosulfokine-b</shortName>
        </recommendedName>
    </component>
</protein>
<dbReference type="GO" id="GO:0008083">
    <property type="term" value="F:growth factor activity"/>
    <property type="evidence" value="ECO:0007669"/>
    <property type="project" value="UniProtKB-UniRule"/>
</dbReference>
<comment type="PTM">
    <text evidence="9">Sulfation is important for activity and for the binding to a putative membrane receptor.</text>
</comment>
<comment type="subcellular location">
    <subcellularLocation>
        <location evidence="1 9">Secreted</location>
    </subcellularLocation>
</comment>
<evidence type="ECO:0000256" key="3">
    <source>
        <dbReference type="ARBA" id="ARBA00022473"/>
    </source>
</evidence>
<proteinExistence type="inferred from homology"/>
<evidence type="ECO:0000313" key="10">
    <source>
        <dbReference type="EMBL" id="KAG6585713.1"/>
    </source>
</evidence>
<dbReference type="Proteomes" id="UP000685013">
    <property type="component" value="Chromosome 12"/>
</dbReference>
<dbReference type="GO" id="GO:0008283">
    <property type="term" value="P:cell population proliferation"/>
    <property type="evidence" value="ECO:0007669"/>
    <property type="project" value="UniProtKB-UniRule"/>
</dbReference>
<evidence type="ECO:0000256" key="7">
    <source>
        <dbReference type="ARBA" id="ARBA00022782"/>
    </source>
</evidence>
<dbReference type="PANTHER" id="PTHR33285:SF55">
    <property type="entry name" value="PHYTOSULFOKINES 3"/>
    <property type="match status" value="1"/>
</dbReference>
<reference evidence="10 11" key="1">
    <citation type="journal article" date="2021" name="Hortic Res">
        <title>The domestication of Cucurbita argyrosperma as revealed by the genome of its wild relative.</title>
        <authorList>
            <person name="Barrera-Redondo J."/>
            <person name="Sanchez-de la Vega G."/>
            <person name="Aguirre-Liguori J.A."/>
            <person name="Castellanos-Morales G."/>
            <person name="Gutierrez-Guerrero Y.T."/>
            <person name="Aguirre-Dugua X."/>
            <person name="Aguirre-Planter E."/>
            <person name="Tenaillon M.I."/>
            <person name="Lira-Saade R."/>
            <person name="Eguiarte L.E."/>
        </authorList>
    </citation>
    <scope>NUCLEOTIDE SEQUENCE [LARGE SCALE GENOMIC DNA]</scope>
    <source>
        <strain evidence="10">JBR-2021</strain>
    </source>
</reference>
<comment type="function">
    <text evidence="9">Promotes plant cell differentiation, organogenesis and somatic embryogenesis as well as cell proliferation.</text>
</comment>
<organism evidence="10 11">
    <name type="scientific">Cucurbita argyrosperma subsp. sororia</name>
    <dbReference type="NCBI Taxonomy" id="37648"/>
    <lineage>
        <taxon>Eukaryota</taxon>
        <taxon>Viridiplantae</taxon>
        <taxon>Streptophyta</taxon>
        <taxon>Embryophyta</taxon>
        <taxon>Tracheophyta</taxon>
        <taxon>Spermatophyta</taxon>
        <taxon>Magnoliopsida</taxon>
        <taxon>eudicotyledons</taxon>
        <taxon>Gunneridae</taxon>
        <taxon>Pentapetalae</taxon>
        <taxon>rosids</taxon>
        <taxon>fabids</taxon>
        <taxon>Cucurbitales</taxon>
        <taxon>Cucurbitaceae</taxon>
        <taxon>Cucurbiteae</taxon>
        <taxon>Cucurbita</taxon>
    </lineage>
</organism>
<gene>
    <name evidence="10" type="primary">PSK3</name>
    <name evidence="10" type="ORF">SDJN03_18446</name>
</gene>
<dbReference type="GO" id="GO:0005576">
    <property type="term" value="C:extracellular region"/>
    <property type="evidence" value="ECO:0007669"/>
    <property type="project" value="UniProtKB-SubCell"/>
</dbReference>